<evidence type="ECO:0000313" key="4">
    <source>
        <dbReference type="Proteomes" id="UP000000559"/>
    </source>
</evidence>
<reference evidence="3 4" key="1">
    <citation type="journal article" date="2004" name="Proc. Natl. Acad. Sci. U.S.A.">
        <title>The diploid genome sequence of Candida albicans.</title>
        <authorList>
            <person name="Jones T."/>
            <person name="Federspiel N.A."/>
            <person name="Chibana H."/>
            <person name="Dungan J."/>
            <person name="Kalman S."/>
            <person name="Magee B.B."/>
            <person name="Newport G."/>
            <person name="Thorstenson Y.R."/>
            <person name="Agabian N."/>
            <person name="Magee P.T."/>
            <person name="Davis R.W."/>
            <person name="Scherer S."/>
        </authorList>
    </citation>
    <scope>NUCLEOTIDE SEQUENCE [LARGE SCALE GENOMIC DNA]</scope>
    <source>
        <strain evidence="4">SC5314 / ATCC MYA-2876</strain>
    </source>
</reference>
<dbReference type="CGD" id="CAL0000181853">
    <property type="gene designation" value="RPM2"/>
</dbReference>
<evidence type="ECO:0000313" key="3">
    <source>
        <dbReference type="EMBL" id="AOW26167.1"/>
    </source>
</evidence>
<dbReference type="eggNOG" id="ENOG502S4M0">
    <property type="taxonomic scope" value="Eukaryota"/>
</dbReference>
<dbReference type="Proteomes" id="UP000000559">
    <property type="component" value="Chromosome 1"/>
</dbReference>
<accession>A0A1D8PDF0</accession>
<dbReference type="RefSeq" id="XP_713559.2">
    <property type="nucleotide sequence ID" value="XM_708466.2"/>
</dbReference>
<dbReference type="InParanoid" id="A0A1D8PDF0"/>
<gene>
    <name evidence="2 3" type="primary">RPM2</name>
    <name evidence="3" type="ordered locus">CAALFM_C104950CA</name>
    <name evidence="2" type="ordered locus">orf19.7710</name>
</gene>
<protein>
    <submittedName>
        <fullName evidence="3">Ribonuclease P</fullName>
    </submittedName>
</protein>
<evidence type="ECO:0000256" key="1">
    <source>
        <dbReference type="SAM" id="MobiDB-lite"/>
    </source>
</evidence>
<feature type="compositionally biased region" description="Polar residues" evidence="1">
    <location>
        <begin position="288"/>
        <end position="305"/>
    </location>
</feature>
<dbReference type="Pfam" id="PF08579">
    <property type="entry name" value="RPM2"/>
    <property type="match status" value="1"/>
</dbReference>
<feature type="region of interest" description="Disordered" evidence="1">
    <location>
        <begin position="281"/>
        <end position="305"/>
    </location>
</feature>
<evidence type="ECO:0000313" key="2">
    <source>
        <dbReference type="CGD" id="CAL0000181853"/>
    </source>
</evidence>
<proteinExistence type="predicted"/>
<dbReference type="InterPro" id="IPR013888">
    <property type="entry name" value="RNase_P_Rpm2_mt"/>
</dbReference>
<name>A0A1D8PDF0_CANAL</name>
<dbReference type="EMBL" id="CP017623">
    <property type="protein sequence ID" value="AOW26167.1"/>
    <property type="molecule type" value="Genomic_DNA"/>
</dbReference>
<sequence>MVFQSFIRFAKYSLSSSSCRPEVRHHFFRSSYPYLNRHHFFKNSISNYNKGFNKSKWWFRSQRNTSNRSKPFLTISDGHYGLYYSMYNHDSERQQRQKDHEKYIKHMILKQLETSDRILGHKSLNSETFFPRNQYHHHHHHHMVNCFMGRYRGRQNSKNSNGRSHYHRRRCPHHHGFHLKLLLIGFTAKFLISKAMVDTQINLDGIKKFSSKLFSSFAYKPFNYSFASFTRLATVAKNTTISNEKEPEPVATLCPPLSKVFTTGVVKRTFATLAQQQQQQDHERQVVAEQQKQPPSQPHTTTQENITVDTFEQDFLASKVSKIVSTFETYSTPDDLNIIYPLYQAVKRNDLKLPSIDVYNIVLKSILNRSLNSELTLDSIEGKLTVLLTVYQDILAAGIKPNKETYNIVVTALLKGSLQCLDIPTDNILQYNEIHGKSQEFAQICLELFTLISSQLDLQALLADLLKLLYNYPKLITPQIIEPFVNSIQMAKISDKDYYLLILELSKYFTQFDLLSKEQTYQVIESAYTKYKSFGGKGKGKGKINPFIGYKKVIVSLVNNDFIMEASQLLDEILLDYKQSLQFKYRPSKHQISNLIGSFLKAFIMKTNDLTKGYELLVKFNSVAYLPDLPVRFYNFMITKLAENENDMDAEMWSIYNRVMIRTDYQNMSTMEMVKHNGKACRDVLLSHSLEENDHEHCFQLIKEILVKEHLISDLDTLNKTFHYLYNAMLHNITHDDNNEEQGFFNQYYFGLLWQLMETQAKHYKTSTDINDFISHFVQFLTVKVPEILIHDERAINAVINYNVNLLLNSPFINRGVESFNLQTDNIYGLTLVVRELMKFDDVRFSVQSSLYKRIVEFETLVIDEFEDSENSYIELTPEMTQFLQDIKKDRDYRLIKLQQQSVVNGQHHVLSISDSEALASSTSTSTSTDIPSDLTCEIDLSYLLNLNFDKGLSKFLELYNKDTNYKFNFATWNIILNFEFLDNFNSQFEMKELLQRIWLTNCEESKKLELIKRLISYNFGNVINGIGEFIKQNKIFNDNELLITLFQTCLKLKDKVSQEIFATDDSLFQTIYESNRNTEWIVAYLNYLISVEQYEKVITIIDSRIGHFNLPESLGHLLLEADLHIEDLNKFQTDFKNLNLTPTNKLYELCLKYDLKSGELSAKQIIDKYSKFAAATAAANNNGLIELQELISFCHVLCSLQSSESITNPYRTTKFESVNILATSLLTTRNFDEMKTIIDFNDIKIEPSKLFDEMISILIELSSYNHHHENRPQLLMMNKFIDTIKLCKYLRLKSVSMENFLKIIRFLTEIKSDLLTVILNRFINNNNNGHDDADDNVGSFADIVMFYFIEVDLFNYKSKLIVLKELLNSMKKLGDNFNVLKINEFCQSNGIRFS</sequence>
<reference evidence="3 4" key="2">
    <citation type="journal article" date="2007" name="Genome Biol.">
        <title>Assembly of the Candida albicans genome into sixteen supercontigs aligned on the eight chromosomes.</title>
        <authorList>
            <person name="van het Hoog M."/>
            <person name="Rast T.J."/>
            <person name="Martchenko M."/>
            <person name="Grindle S."/>
            <person name="Dignard D."/>
            <person name="Hogues H."/>
            <person name="Cuomo C."/>
            <person name="Berriman M."/>
            <person name="Scherer S."/>
            <person name="Magee B.B."/>
            <person name="Whiteway M."/>
            <person name="Chibana H."/>
            <person name="Nantel A."/>
            <person name="Magee P.T."/>
        </authorList>
    </citation>
    <scope>GENOME REANNOTATION</scope>
    <source>
        <strain evidence="4">SC5314 / ATCC MYA-2876</strain>
    </source>
</reference>
<dbReference type="GeneID" id="3644790"/>
<dbReference type="KEGG" id="cal:CAALFM_C104950CA"/>
<dbReference type="STRING" id="237561.A0A1D8PDF0"/>
<dbReference type="VEuPathDB" id="FungiDB:C1_04950C_A"/>
<dbReference type="OrthoDB" id="185373at2759"/>
<organism evidence="3 4">
    <name type="scientific">Candida albicans (strain SC5314 / ATCC MYA-2876)</name>
    <name type="common">Yeast</name>
    <dbReference type="NCBI Taxonomy" id="237561"/>
    <lineage>
        <taxon>Eukaryota</taxon>
        <taxon>Fungi</taxon>
        <taxon>Dikarya</taxon>
        <taxon>Ascomycota</taxon>
        <taxon>Saccharomycotina</taxon>
        <taxon>Pichiomycetes</taxon>
        <taxon>Debaryomycetaceae</taxon>
        <taxon>Candida/Lodderomyces clade</taxon>
        <taxon>Candida</taxon>
    </lineage>
</organism>
<reference evidence="3 4" key="3">
    <citation type="journal article" date="2013" name="Genome Biol.">
        <title>Assembly of a phased diploid Candida albicans genome facilitates allele-specific measurements and provides a simple model for repeat and indel structure.</title>
        <authorList>
            <person name="Muzzey D."/>
            <person name="Schwartz K."/>
            <person name="Weissman J.S."/>
            <person name="Sherlock G."/>
        </authorList>
    </citation>
    <scope>NUCLEOTIDE SEQUENCE [LARGE SCALE GENOMIC DNA]</scope>
    <source>
        <strain evidence="4">SC5314 / ATCC MYA-2876</strain>
    </source>
</reference>
<keyword evidence="4" id="KW-1185">Reference proteome</keyword>
<dbReference type="AlphaFoldDB" id="A0A1D8PDF0"/>